<reference evidence="2" key="1">
    <citation type="journal article" date="2009" name="Genome Res.">
        <title>Comparative genomic analyses of the human fungal pathogens Coccidioides and their relatives.</title>
        <authorList>
            <person name="Sharpton T.J."/>
            <person name="Stajich J.E."/>
            <person name="Rounsley S.D."/>
            <person name="Gardner M.J."/>
            <person name="Wortman J.R."/>
            <person name="Jordar V.S."/>
            <person name="Maiti R."/>
            <person name="Kodira C.D."/>
            <person name="Neafsey D.E."/>
            <person name="Zeng Q."/>
            <person name="Hung C.-Y."/>
            <person name="McMahan C."/>
            <person name="Muszewska A."/>
            <person name="Grynberg M."/>
            <person name="Mandel M.A."/>
            <person name="Kellner E.M."/>
            <person name="Barker B.M."/>
            <person name="Galgiani J.N."/>
            <person name="Orbach M.J."/>
            <person name="Kirkland T.N."/>
            <person name="Cole G.T."/>
            <person name="Henn M.R."/>
            <person name="Birren B.W."/>
            <person name="Taylor J.W."/>
        </authorList>
    </citation>
    <scope>NUCLEOTIDE SEQUENCE [LARGE SCALE GENOMIC DNA]</scope>
    <source>
        <strain evidence="2">RS</strain>
    </source>
</reference>
<dbReference type="RefSeq" id="XP_004445263.1">
    <property type="nucleotide sequence ID" value="XM_004445206.1"/>
</dbReference>
<protein>
    <submittedName>
        <fullName evidence="1">Uncharacterized protein</fullName>
    </submittedName>
</protein>
<sequence length="110" mass="12479">MGDPVDFYLRVATICSGTPEGKKILRFKQPLHNAPTLPSLSRLAQELLRRYTPISVLHRLISQLIHSLEDSREWPGTLLHLQLYISTLLPPLTLEHPPMGCSMVLRSMQP</sequence>
<dbReference type="AlphaFoldDB" id="A0A0D8JU02"/>
<dbReference type="Proteomes" id="UP000001261">
    <property type="component" value="Unassembled WGS sequence"/>
</dbReference>
<dbReference type="VEuPathDB" id="FungiDB:CIMG_12974"/>
<organism evidence="1 2">
    <name type="scientific">Coccidioides immitis (strain RS)</name>
    <name type="common">Valley fever fungus</name>
    <dbReference type="NCBI Taxonomy" id="246410"/>
    <lineage>
        <taxon>Eukaryota</taxon>
        <taxon>Fungi</taxon>
        <taxon>Dikarya</taxon>
        <taxon>Ascomycota</taxon>
        <taxon>Pezizomycotina</taxon>
        <taxon>Eurotiomycetes</taxon>
        <taxon>Eurotiomycetidae</taxon>
        <taxon>Onygenales</taxon>
        <taxon>Onygenaceae</taxon>
        <taxon>Coccidioides</taxon>
    </lineage>
</organism>
<evidence type="ECO:0000313" key="1">
    <source>
        <dbReference type="EMBL" id="KJF60446.1"/>
    </source>
</evidence>
<accession>A0A0D8JU02</accession>
<dbReference type="EMBL" id="GG704912">
    <property type="protein sequence ID" value="KJF60446.1"/>
    <property type="molecule type" value="Genomic_DNA"/>
</dbReference>
<keyword evidence="2" id="KW-1185">Reference proteome</keyword>
<gene>
    <name evidence="1" type="ORF">CIMG_12974</name>
</gene>
<name>A0A0D8JU02_COCIM</name>
<reference evidence="2" key="2">
    <citation type="journal article" date="2010" name="Genome Res.">
        <title>Population genomic sequencing of Coccidioides fungi reveals recent hybridization and transposon control.</title>
        <authorList>
            <person name="Neafsey D.E."/>
            <person name="Barker B.M."/>
            <person name="Sharpton T.J."/>
            <person name="Stajich J.E."/>
            <person name="Park D.J."/>
            <person name="Whiston E."/>
            <person name="Hung C.-Y."/>
            <person name="McMahan C."/>
            <person name="White J."/>
            <person name="Sykes S."/>
            <person name="Heiman D."/>
            <person name="Young S."/>
            <person name="Zeng Q."/>
            <person name="Abouelleil A."/>
            <person name="Aftuck L."/>
            <person name="Bessette D."/>
            <person name="Brown A."/>
            <person name="FitzGerald M."/>
            <person name="Lui A."/>
            <person name="Macdonald J.P."/>
            <person name="Priest M."/>
            <person name="Orbach M.J."/>
            <person name="Galgiani J.N."/>
            <person name="Kirkland T.N."/>
            <person name="Cole G.T."/>
            <person name="Birren B.W."/>
            <person name="Henn M.R."/>
            <person name="Taylor J.W."/>
            <person name="Rounsley S.D."/>
        </authorList>
    </citation>
    <scope>GENOME REANNOTATION</scope>
    <source>
        <strain evidence="2">RS</strain>
    </source>
</reference>
<evidence type="ECO:0000313" key="2">
    <source>
        <dbReference type="Proteomes" id="UP000001261"/>
    </source>
</evidence>
<dbReference type="KEGG" id="cim:CIMG_12974"/>
<proteinExistence type="predicted"/>
<dbReference type="GeneID" id="24164601"/>
<dbReference type="InParanoid" id="A0A0D8JU02"/>